<evidence type="ECO:0000259" key="3">
    <source>
        <dbReference type="Pfam" id="PF05532"/>
    </source>
</evidence>
<dbReference type="OrthoDB" id="9796058at2"/>
<dbReference type="RefSeq" id="WP_082374506.1">
    <property type="nucleotide sequence ID" value="NZ_BBZA01000298.1"/>
</dbReference>
<gene>
    <name evidence="4" type="ORF">ARMA_3072</name>
</gene>
<accession>A0A0M8KBZ1</accession>
<dbReference type="InterPro" id="IPR008462">
    <property type="entry name" value="CsbD"/>
</dbReference>
<comment type="caution">
    <text evidence="4">The sequence shown here is derived from an EMBL/GenBank/DDBJ whole genome shotgun (WGS) entry which is preliminary data.</text>
</comment>
<keyword evidence="2" id="KW-0472">Membrane</keyword>
<organism evidence="4 5">
    <name type="scientific">Ardenticatena maritima</name>
    <dbReference type="NCBI Taxonomy" id="872965"/>
    <lineage>
        <taxon>Bacteria</taxon>
        <taxon>Bacillati</taxon>
        <taxon>Chloroflexota</taxon>
        <taxon>Ardenticatenia</taxon>
        <taxon>Ardenticatenales</taxon>
        <taxon>Ardenticatenaceae</taxon>
        <taxon>Ardenticatena</taxon>
    </lineage>
</organism>
<evidence type="ECO:0000256" key="1">
    <source>
        <dbReference type="ARBA" id="ARBA00009129"/>
    </source>
</evidence>
<dbReference type="InterPro" id="IPR036629">
    <property type="entry name" value="YjbJ_sf"/>
</dbReference>
<feature type="domain" description="CsbD-like" evidence="3">
    <location>
        <begin position="5"/>
        <end position="56"/>
    </location>
</feature>
<proteinExistence type="inferred from homology"/>
<protein>
    <recommendedName>
        <fullName evidence="3">CsbD-like domain-containing protein</fullName>
    </recommendedName>
</protein>
<comment type="similarity">
    <text evidence="1">Belongs to the UPF0337 (CsbD) family.</text>
</comment>
<dbReference type="AlphaFoldDB" id="A0A0M8KBZ1"/>
<evidence type="ECO:0000256" key="2">
    <source>
        <dbReference type="SAM" id="Phobius"/>
    </source>
</evidence>
<dbReference type="InterPro" id="IPR050423">
    <property type="entry name" value="UPF0337_stress_rsp"/>
</dbReference>
<feature type="transmembrane region" description="Helical" evidence="2">
    <location>
        <begin position="72"/>
        <end position="91"/>
    </location>
</feature>
<reference evidence="5" key="2">
    <citation type="submission" date="2015-08" db="EMBL/GenBank/DDBJ databases">
        <title>Draft Genome Sequence of a Heterotrophic Facultative Anaerobic Bacterium Ardenticatena maritima Strain 110S.</title>
        <authorList>
            <person name="Kawaichi S."/>
            <person name="Yoshida T."/>
            <person name="Sako Y."/>
            <person name="Nakamura R."/>
        </authorList>
    </citation>
    <scope>NUCLEOTIDE SEQUENCE [LARGE SCALE GENOMIC DNA]</scope>
    <source>
        <strain evidence="5">110S</strain>
    </source>
</reference>
<dbReference type="PANTHER" id="PTHR34977:SF1">
    <property type="entry name" value="UPF0337 PROTEIN YJBJ"/>
    <property type="match status" value="1"/>
</dbReference>
<dbReference type="Gene3D" id="1.10.1470.10">
    <property type="entry name" value="YjbJ"/>
    <property type="match status" value="1"/>
</dbReference>
<keyword evidence="5" id="KW-1185">Reference proteome</keyword>
<name>A0A0M8KBZ1_9CHLR</name>
<dbReference type="Pfam" id="PF05532">
    <property type="entry name" value="CsbD"/>
    <property type="match status" value="1"/>
</dbReference>
<dbReference type="InParanoid" id="A0A0M8KBZ1"/>
<dbReference type="EMBL" id="BBZA01000298">
    <property type="protein sequence ID" value="GAP64649.1"/>
    <property type="molecule type" value="Genomic_DNA"/>
</dbReference>
<dbReference type="Proteomes" id="UP000037784">
    <property type="component" value="Unassembled WGS sequence"/>
</dbReference>
<evidence type="ECO:0000313" key="4">
    <source>
        <dbReference type="EMBL" id="GAP64649.1"/>
    </source>
</evidence>
<dbReference type="PANTHER" id="PTHR34977">
    <property type="entry name" value="UPF0337 PROTEIN YJBJ"/>
    <property type="match status" value="1"/>
</dbReference>
<keyword evidence="2" id="KW-1133">Transmembrane helix</keyword>
<sequence>MNRTQLQGRWRQIRGRVRERWGHLTNDDLDVIAGRWDRLVGTVQERYGLTREQAERQVDEFLASLEDAKSPSVWALVGIALVALLILAFVLSRRDEW</sequence>
<reference evidence="4 5" key="1">
    <citation type="journal article" date="2015" name="Genome Announc.">
        <title>Draft Genome Sequence of a Heterotrophic Facultative Anaerobic Thermophilic Bacterium, Ardenticatena maritima Strain 110ST.</title>
        <authorList>
            <person name="Kawaichi S."/>
            <person name="Yoshida T."/>
            <person name="Sako Y."/>
            <person name="Nakamura R."/>
        </authorList>
    </citation>
    <scope>NUCLEOTIDE SEQUENCE [LARGE SCALE GENOMIC DNA]</scope>
    <source>
        <strain evidence="4 5">110S</strain>
    </source>
</reference>
<evidence type="ECO:0000313" key="5">
    <source>
        <dbReference type="Proteomes" id="UP000037784"/>
    </source>
</evidence>
<dbReference type="SUPFAM" id="SSF69047">
    <property type="entry name" value="Hypothetical protein YjbJ"/>
    <property type="match status" value="1"/>
</dbReference>
<keyword evidence="2" id="KW-0812">Transmembrane</keyword>